<dbReference type="Proteomes" id="UP000005239">
    <property type="component" value="Unassembled WGS sequence"/>
</dbReference>
<organism evidence="1 2">
    <name type="scientific">Pristionchus pacificus</name>
    <name type="common">Parasitic nematode worm</name>
    <dbReference type="NCBI Taxonomy" id="54126"/>
    <lineage>
        <taxon>Eukaryota</taxon>
        <taxon>Metazoa</taxon>
        <taxon>Ecdysozoa</taxon>
        <taxon>Nematoda</taxon>
        <taxon>Chromadorea</taxon>
        <taxon>Rhabditida</taxon>
        <taxon>Rhabditina</taxon>
        <taxon>Diplogasteromorpha</taxon>
        <taxon>Diplogasteroidea</taxon>
        <taxon>Neodiplogasteridae</taxon>
        <taxon>Pristionchus</taxon>
    </lineage>
</organism>
<reference evidence="1" key="2">
    <citation type="submission" date="2022-06" db="UniProtKB">
        <authorList>
            <consortium name="EnsemblMetazoa"/>
        </authorList>
    </citation>
    <scope>IDENTIFICATION</scope>
    <source>
        <strain evidence="1">PS312</strain>
    </source>
</reference>
<evidence type="ECO:0000313" key="2">
    <source>
        <dbReference type="Proteomes" id="UP000005239"/>
    </source>
</evidence>
<evidence type="ECO:0000313" key="1">
    <source>
        <dbReference type="EnsemblMetazoa" id="PPA46345.1"/>
    </source>
</evidence>
<protein>
    <submittedName>
        <fullName evidence="1">Uncharacterized protein</fullName>
    </submittedName>
</protein>
<keyword evidence="2" id="KW-1185">Reference proteome</keyword>
<dbReference type="AlphaFoldDB" id="A0A2A6CD39"/>
<gene>
    <name evidence="1" type="primary">WBGene00284714</name>
</gene>
<accession>A0A2A6CD39</accession>
<sequence length="290" mass="33177">MTNSLTWGGASEQSSRGSVICNRRLALLIVDLHRRYVQLRRASRRACNDQEVCHKVQIHGQHVQKQHVLIHCTYRKGVQESDVEVGPLHVHCVPHRLVDEVFRVDVKGVREGVHYKEWPGRRLTFVDKLLFAIEFAAEVAELFLELLDVSSVDNPRLLLFSNLPSNHAPFLEHLREADGAANMNLHCSPPSSLSINRDDNSTLASESLPVAQPRLSSWEDETRPLGKYILIVNEHFRPAKQSITIRHLHPATHQNRVHAGRLDQRVHRERGRGRRLAVDQRHVLHAARRP</sequence>
<reference evidence="2" key="1">
    <citation type="journal article" date="2008" name="Nat. Genet.">
        <title>The Pristionchus pacificus genome provides a unique perspective on nematode lifestyle and parasitism.</title>
        <authorList>
            <person name="Dieterich C."/>
            <person name="Clifton S.W."/>
            <person name="Schuster L.N."/>
            <person name="Chinwalla A."/>
            <person name="Delehaunty K."/>
            <person name="Dinkelacker I."/>
            <person name="Fulton L."/>
            <person name="Fulton R."/>
            <person name="Godfrey J."/>
            <person name="Minx P."/>
            <person name="Mitreva M."/>
            <person name="Roeseler W."/>
            <person name="Tian H."/>
            <person name="Witte H."/>
            <person name="Yang S.P."/>
            <person name="Wilson R.K."/>
            <person name="Sommer R.J."/>
        </authorList>
    </citation>
    <scope>NUCLEOTIDE SEQUENCE [LARGE SCALE GENOMIC DNA]</scope>
    <source>
        <strain evidence="2">PS312</strain>
    </source>
</reference>
<name>A0A2A6CD39_PRIPA</name>
<dbReference type="EnsemblMetazoa" id="PPA46345.1">
    <property type="protein sequence ID" value="PPA46345.1"/>
    <property type="gene ID" value="WBGene00284714"/>
</dbReference>
<proteinExistence type="predicted"/>
<accession>A0A8R1V5H0</accession>